<dbReference type="AlphaFoldDB" id="A0A0C3D5H5"/>
<name>A0A0C3D5H5_9AGAM</name>
<evidence type="ECO:0000313" key="2">
    <source>
        <dbReference type="Proteomes" id="UP000053989"/>
    </source>
</evidence>
<gene>
    <name evidence="1" type="ORF">SCLCIDRAFT_1220707</name>
</gene>
<feature type="non-terminal residue" evidence="1">
    <location>
        <position position="1"/>
    </location>
</feature>
<keyword evidence="2" id="KW-1185">Reference proteome</keyword>
<dbReference type="InParanoid" id="A0A0C3D5H5"/>
<dbReference type="Proteomes" id="UP000053989">
    <property type="component" value="Unassembled WGS sequence"/>
</dbReference>
<dbReference type="EMBL" id="KN822124">
    <property type="protein sequence ID" value="KIM56055.1"/>
    <property type="molecule type" value="Genomic_DNA"/>
</dbReference>
<organism evidence="1 2">
    <name type="scientific">Scleroderma citrinum Foug A</name>
    <dbReference type="NCBI Taxonomy" id="1036808"/>
    <lineage>
        <taxon>Eukaryota</taxon>
        <taxon>Fungi</taxon>
        <taxon>Dikarya</taxon>
        <taxon>Basidiomycota</taxon>
        <taxon>Agaricomycotina</taxon>
        <taxon>Agaricomycetes</taxon>
        <taxon>Agaricomycetidae</taxon>
        <taxon>Boletales</taxon>
        <taxon>Sclerodermatineae</taxon>
        <taxon>Sclerodermataceae</taxon>
        <taxon>Scleroderma</taxon>
    </lineage>
</organism>
<accession>A0A0C3D5H5</accession>
<evidence type="ECO:0000313" key="1">
    <source>
        <dbReference type="EMBL" id="KIM56055.1"/>
    </source>
</evidence>
<dbReference type="HOGENOM" id="CLU_3088584_0_0_1"/>
<reference evidence="2" key="2">
    <citation type="submission" date="2015-01" db="EMBL/GenBank/DDBJ databases">
        <title>Evolutionary Origins and Diversification of the Mycorrhizal Mutualists.</title>
        <authorList>
            <consortium name="DOE Joint Genome Institute"/>
            <consortium name="Mycorrhizal Genomics Consortium"/>
            <person name="Kohler A."/>
            <person name="Kuo A."/>
            <person name="Nagy L.G."/>
            <person name="Floudas D."/>
            <person name="Copeland A."/>
            <person name="Barry K.W."/>
            <person name="Cichocki N."/>
            <person name="Veneault-Fourrey C."/>
            <person name="LaButti K."/>
            <person name="Lindquist E.A."/>
            <person name="Lipzen A."/>
            <person name="Lundell T."/>
            <person name="Morin E."/>
            <person name="Murat C."/>
            <person name="Riley R."/>
            <person name="Ohm R."/>
            <person name="Sun H."/>
            <person name="Tunlid A."/>
            <person name="Henrissat B."/>
            <person name="Grigoriev I.V."/>
            <person name="Hibbett D.S."/>
            <person name="Martin F."/>
        </authorList>
    </citation>
    <scope>NUCLEOTIDE SEQUENCE [LARGE SCALE GENOMIC DNA]</scope>
    <source>
        <strain evidence="2">Foug A</strain>
    </source>
</reference>
<protein>
    <submittedName>
        <fullName evidence="1">Uncharacterized protein</fullName>
    </submittedName>
</protein>
<proteinExistence type="predicted"/>
<reference evidence="1 2" key="1">
    <citation type="submission" date="2014-04" db="EMBL/GenBank/DDBJ databases">
        <authorList>
            <consortium name="DOE Joint Genome Institute"/>
            <person name="Kuo A."/>
            <person name="Kohler A."/>
            <person name="Nagy L.G."/>
            <person name="Floudas D."/>
            <person name="Copeland A."/>
            <person name="Barry K.W."/>
            <person name="Cichocki N."/>
            <person name="Veneault-Fourrey C."/>
            <person name="LaButti K."/>
            <person name="Lindquist E.A."/>
            <person name="Lipzen A."/>
            <person name="Lundell T."/>
            <person name="Morin E."/>
            <person name="Murat C."/>
            <person name="Sun H."/>
            <person name="Tunlid A."/>
            <person name="Henrissat B."/>
            <person name="Grigoriev I.V."/>
            <person name="Hibbett D.S."/>
            <person name="Martin F."/>
            <person name="Nordberg H.P."/>
            <person name="Cantor M.N."/>
            <person name="Hua S.X."/>
        </authorList>
    </citation>
    <scope>NUCLEOTIDE SEQUENCE [LARGE SCALE GENOMIC DNA]</scope>
    <source>
        <strain evidence="1 2">Foug A</strain>
    </source>
</reference>
<sequence length="52" mass="6069">MYGSTSPPLFRQWPMKDCSLGWYLSALMHVKYACHPKRVPTRCGLMFVVIQH</sequence>